<sequence>MVLRSVVESTMEQTLYDDLCVNMNREQMKRSLTLDFGGKASANSKRAKLMIESPTVLNSPDVNMVKLSSPELEKFILNNADLTTTPTPTSFCFPKHVTQEQESFSQGFVAALNELHNSDSSQGASAMPAVSESSRAASNYVTLDAHYGGGGGYPFSLSSSSPGGSSVADITVKDEPQTVPNSSPPVSPIDMESQERYKLERKRLRNRVAASKCRKKKLERIAHLEIKVKNLKGENSELSLVVNKLRDEVCRLKQQVITHMRRGCKIAHPGSSPTLL</sequence>
<keyword evidence="2" id="KW-0805">Transcription regulation</keyword>
<dbReference type="Pfam" id="PF03957">
    <property type="entry name" value="Jun"/>
    <property type="match status" value="1"/>
</dbReference>
<keyword evidence="8" id="KW-1185">Reference proteome</keyword>
<evidence type="ECO:0000256" key="4">
    <source>
        <dbReference type="ARBA" id="ARBA00023163"/>
    </source>
</evidence>
<keyword evidence="3" id="KW-0238">DNA-binding</keyword>
<gene>
    <name evidence="7" type="ORF">NTEN_LOCUS2137</name>
</gene>
<dbReference type="PROSITE" id="PS00036">
    <property type="entry name" value="BZIP_BASIC"/>
    <property type="match status" value="1"/>
</dbReference>
<dbReference type="InterPro" id="IPR046347">
    <property type="entry name" value="bZIP_sf"/>
</dbReference>
<feature type="domain" description="BZIP" evidence="6">
    <location>
        <begin position="196"/>
        <end position="259"/>
    </location>
</feature>
<feature type="coiled-coil region" evidence="5">
    <location>
        <begin position="201"/>
        <end position="248"/>
    </location>
</feature>
<dbReference type="EMBL" id="CADCXU010003288">
    <property type="protein sequence ID" value="CAA9995346.1"/>
    <property type="molecule type" value="Genomic_DNA"/>
</dbReference>
<dbReference type="Proteomes" id="UP000479000">
    <property type="component" value="Unassembled WGS sequence"/>
</dbReference>
<evidence type="ECO:0000256" key="5">
    <source>
        <dbReference type="SAM" id="Coils"/>
    </source>
</evidence>
<evidence type="ECO:0000313" key="8">
    <source>
        <dbReference type="Proteomes" id="UP000479000"/>
    </source>
</evidence>
<dbReference type="Gene3D" id="1.20.5.170">
    <property type="match status" value="1"/>
</dbReference>
<evidence type="ECO:0000259" key="6">
    <source>
        <dbReference type="PROSITE" id="PS50217"/>
    </source>
</evidence>
<evidence type="ECO:0000313" key="7">
    <source>
        <dbReference type="EMBL" id="CAA9995346.1"/>
    </source>
</evidence>
<evidence type="ECO:0000256" key="3">
    <source>
        <dbReference type="ARBA" id="ARBA00023125"/>
    </source>
</evidence>
<dbReference type="GO" id="GO:0042127">
    <property type="term" value="P:regulation of cell population proliferation"/>
    <property type="evidence" value="ECO:0007669"/>
    <property type="project" value="TreeGrafter"/>
</dbReference>
<dbReference type="PANTHER" id="PTHR11462:SF35">
    <property type="entry name" value="TRANSCRIPTION FACTOR JRA"/>
    <property type="match status" value="1"/>
</dbReference>
<dbReference type="InterPro" id="IPR004827">
    <property type="entry name" value="bZIP"/>
</dbReference>
<dbReference type="OrthoDB" id="2187714at2759"/>
<dbReference type="GO" id="GO:0005634">
    <property type="term" value="C:nucleus"/>
    <property type="evidence" value="ECO:0007669"/>
    <property type="project" value="UniProtKB-ARBA"/>
</dbReference>
<dbReference type="CDD" id="cd14696">
    <property type="entry name" value="bZIP_Jun"/>
    <property type="match status" value="1"/>
</dbReference>
<dbReference type="InterPro" id="IPR005643">
    <property type="entry name" value="JNK"/>
</dbReference>
<evidence type="ECO:0000256" key="2">
    <source>
        <dbReference type="ARBA" id="ARBA00023015"/>
    </source>
</evidence>
<dbReference type="PROSITE" id="PS50217">
    <property type="entry name" value="BZIP"/>
    <property type="match status" value="1"/>
</dbReference>
<dbReference type="PANTHER" id="PTHR11462">
    <property type="entry name" value="JUN TRANSCRIPTION FACTOR-RELATED"/>
    <property type="match status" value="1"/>
</dbReference>
<name>A0A6H5G0V8_9HEMI</name>
<comment type="similarity">
    <text evidence="1">Belongs to the bZIP family. Jun subfamily.</text>
</comment>
<keyword evidence="5" id="KW-0175">Coiled coil</keyword>
<dbReference type="Pfam" id="PF00170">
    <property type="entry name" value="bZIP_1"/>
    <property type="match status" value="1"/>
</dbReference>
<dbReference type="GO" id="GO:0000978">
    <property type="term" value="F:RNA polymerase II cis-regulatory region sequence-specific DNA binding"/>
    <property type="evidence" value="ECO:0007669"/>
    <property type="project" value="TreeGrafter"/>
</dbReference>
<dbReference type="GO" id="GO:0005667">
    <property type="term" value="C:transcription regulator complex"/>
    <property type="evidence" value="ECO:0007669"/>
    <property type="project" value="TreeGrafter"/>
</dbReference>
<dbReference type="GO" id="GO:0000981">
    <property type="term" value="F:DNA-binding transcription factor activity, RNA polymerase II-specific"/>
    <property type="evidence" value="ECO:0007669"/>
    <property type="project" value="TreeGrafter"/>
</dbReference>
<accession>A0A6H5G0V8</accession>
<dbReference type="SUPFAM" id="SSF57959">
    <property type="entry name" value="Leucine zipper domain"/>
    <property type="match status" value="1"/>
</dbReference>
<dbReference type="InterPro" id="IPR050946">
    <property type="entry name" value="AP-1_TF_bZIP"/>
</dbReference>
<reference evidence="7 8" key="1">
    <citation type="submission" date="2020-02" db="EMBL/GenBank/DDBJ databases">
        <authorList>
            <person name="Ferguson B K."/>
        </authorList>
    </citation>
    <scope>NUCLEOTIDE SEQUENCE [LARGE SCALE GENOMIC DNA]</scope>
</reference>
<dbReference type="InterPro" id="IPR002112">
    <property type="entry name" value="Leuzip_Jun"/>
</dbReference>
<dbReference type="SMART" id="SM00338">
    <property type="entry name" value="BRLZ"/>
    <property type="match status" value="1"/>
</dbReference>
<dbReference type="AlphaFoldDB" id="A0A6H5G0V8"/>
<dbReference type="GO" id="GO:0051726">
    <property type="term" value="P:regulation of cell cycle"/>
    <property type="evidence" value="ECO:0007669"/>
    <property type="project" value="TreeGrafter"/>
</dbReference>
<evidence type="ECO:0000256" key="1">
    <source>
        <dbReference type="ARBA" id="ARBA00006882"/>
    </source>
</evidence>
<dbReference type="PRINTS" id="PR00043">
    <property type="entry name" value="LEUZIPPRJUN"/>
</dbReference>
<keyword evidence="4" id="KW-0804">Transcription</keyword>
<organism evidence="7 8">
    <name type="scientific">Nesidiocoris tenuis</name>
    <dbReference type="NCBI Taxonomy" id="355587"/>
    <lineage>
        <taxon>Eukaryota</taxon>
        <taxon>Metazoa</taxon>
        <taxon>Ecdysozoa</taxon>
        <taxon>Arthropoda</taxon>
        <taxon>Hexapoda</taxon>
        <taxon>Insecta</taxon>
        <taxon>Pterygota</taxon>
        <taxon>Neoptera</taxon>
        <taxon>Paraneoptera</taxon>
        <taxon>Hemiptera</taxon>
        <taxon>Heteroptera</taxon>
        <taxon>Panheteroptera</taxon>
        <taxon>Cimicomorpha</taxon>
        <taxon>Miridae</taxon>
        <taxon>Dicyphina</taxon>
        <taxon>Nesidiocoris</taxon>
    </lineage>
</organism>
<protein>
    <recommendedName>
        <fullName evidence="6">BZIP domain-containing protein</fullName>
    </recommendedName>
</protein>
<proteinExistence type="inferred from homology"/>